<evidence type="ECO:0000313" key="2">
    <source>
        <dbReference type="Proteomes" id="UP001190700"/>
    </source>
</evidence>
<dbReference type="Proteomes" id="UP001190700">
    <property type="component" value="Unassembled WGS sequence"/>
</dbReference>
<protein>
    <submittedName>
        <fullName evidence="1">Uncharacterized protein</fullName>
    </submittedName>
</protein>
<name>A0AAE0G1X2_9CHLO</name>
<accession>A0AAE0G1X2</accession>
<proteinExistence type="predicted"/>
<organism evidence="1 2">
    <name type="scientific">Cymbomonas tetramitiformis</name>
    <dbReference type="NCBI Taxonomy" id="36881"/>
    <lineage>
        <taxon>Eukaryota</taxon>
        <taxon>Viridiplantae</taxon>
        <taxon>Chlorophyta</taxon>
        <taxon>Pyramimonadophyceae</taxon>
        <taxon>Pyramimonadales</taxon>
        <taxon>Pyramimonadaceae</taxon>
        <taxon>Cymbomonas</taxon>
    </lineage>
</organism>
<sequence length="150" mass="17034">MFDTLQTKLLDRRGALERSTEEHSIQMYKKVVKSTERAIFCVTPGSKEYRSQAKRVFEAKVKDSEKLKHAVRGHMPPIHITYPNFKAAAESIANDLNARADPSRASITMHNEKSTWGQIAACMRDPTIMHEFGGVIPVSSRLLKKHKITR</sequence>
<reference evidence="1 2" key="1">
    <citation type="journal article" date="2015" name="Genome Biol. Evol.">
        <title>Comparative Genomics of a Bacterivorous Green Alga Reveals Evolutionary Causalities and Consequences of Phago-Mixotrophic Mode of Nutrition.</title>
        <authorList>
            <person name="Burns J.A."/>
            <person name="Paasch A."/>
            <person name="Narechania A."/>
            <person name="Kim E."/>
        </authorList>
    </citation>
    <scope>NUCLEOTIDE SEQUENCE [LARGE SCALE GENOMIC DNA]</scope>
    <source>
        <strain evidence="1 2">PLY_AMNH</strain>
    </source>
</reference>
<keyword evidence="2" id="KW-1185">Reference proteome</keyword>
<dbReference type="EMBL" id="LGRX02010565">
    <property type="protein sequence ID" value="KAK3270116.1"/>
    <property type="molecule type" value="Genomic_DNA"/>
</dbReference>
<evidence type="ECO:0000313" key="1">
    <source>
        <dbReference type="EMBL" id="KAK3270116.1"/>
    </source>
</evidence>
<comment type="caution">
    <text evidence="1">The sequence shown here is derived from an EMBL/GenBank/DDBJ whole genome shotgun (WGS) entry which is preliminary data.</text>
</comment>
<gene>
    <name evidence="1" type="ORF">CYMTET_21476</name>
</gene>
<dbReference type="AlphaFoldDB" id="A0AAE0G1X2"/>